<name>A0A109QXB7_9MICO</name>
<evidence type="ECO:0008006" key="4">
    <source>
        <dbReference type="Google" id="ProtNLM"/>
    </source>
</evidence>
<protein>
    <recommendedName>
        <fullName evidence="4">Integral membrane protein</fullName>
    </recommendedName>
</protein>
<feature type="transmembrane region" description="Helical" evidence="1">
    <location>
        <begin position="106"/>
        <end position="124"/>
    </location>
</feature>
<dbReference type="EMBL" id="CP014145">
    <property type="protein sequence ID" value="AMB59719.1"/>
    <property type="molecule type" value="Genomic_DNA"/>
</dbReference>
<dbReference type="KEGG" id="mvd:AWU67_13570"/>
<organism evidence="2 3">
    <name type="scientific">Microterricola viridarii</name>
    <dbReference type="NCBI Taxonomy" id="412690"/>
    <lineage>
        <taxon>Bacteria</taxon>
        <taxon>Bacillati</taxon>
        <taxon>Actinomycetota</taxon>
        <taxon>Actinomycetes</taxon>
        <taxon>Micrococcales</taxon>
        <taxon>Microbacteriaceae</taxon>
        <taxon>Microterricola</taxon>
    </lineage>
</organism>
<reference evidence="2 3" key="1">
    <citation type="journal article" date="2016" name="J. Biotechnol.">
        <title>First complete genome sequence of a species in the genus Microterricola, an extremophilic cold active enzyme producing bacterial strain ERGS5:02 isolated from Sikkim Himalaya.</title>
        <authorList>
            <person name="Himanshu"/>
            <person name="Swarnkar M.K."/>
            <person name="Singh D."/>
            <person name="Kumar R."/>
        </authorList>
    </citation>
    <scope>NUCLEOTIDE SEQUENCE [LARGE SCALE GENOMIC DNA]</scope>
    <source>
        <strain evidence="2 3">ERGS5:02</strain>
    </source>
</reference>
<proteinExistence type="predicted"/>
<dbReference type="Proteomes" id="UP000058305">
    <property type="component" value="Chromosome"/>
</dbReference>
<dbReference type="RefSeq" id="WP_067230112.1">
    <property type="nucleotide sequence ID" value="NZ_CP014145.1"/>
</dbReference>
<dbReference type="AlphaFoldDB" id="A0A109QXB7"/>
<accession>A0A109QXB7</accession>
<evidence type="ECO:0000256" key="1">
    <source>
        <dbReference type="SAM" id="Phobius"/>
    </source>
</evidence>
<keyword evidence="1" id="KW-0472">Membrane</keyword>
<sequence>MPTLAAFAATAILAGLAVFQGALAAGAPIGRFAWGGAHTRLPVALRIGSAVSIGLYALFAVVLLDRAAVISVLPGAVSAVGAWVLFGYFLLGTGMNGISRSRAERMTMTPCCLVLAALTLAVALA</sequence>
<evidence type="ECO:0000313" key="3">
    <source>
        <dbReference type="Proteomes" id="UP000058305"/>
    </source>
</evidence>
<keyword evidence="3" id="KW-1185">Reference proteome</keyword>
<keyword evidence="1" id="KW-0812">Transmembrane</keyword>
<feature type="transmembrane region" description="Helical" evidence="1">
    <location>
        <begin position="71"/>
        <end position="91"/>
    </location>
</feature>
<feature type="transmembrane region" description="Helical" evidence="1">
    <location>
        <begin position="43"/>
        <end position="64"/>
    </location>
</feature>
<reference evidence="3" key="2">
    <citation type="submission" date="2016-01" db="EMBL/GenBank/DDBJ databases">
        <title>First complete genome sequence of a species in the genus Microterricola, an extremophilic cold active enzyme producing strain ERGS5:02 isolated from Sikkim Himalaya.</title>
        <authorList>
            <person name="Kumar R."/>
            <person name="Singh D."/>
            <person name="Swarnkar M.K."/>
        </authorList>
    </citation>
    <scope>NUCLEOTIDE SEQUENCE [LARGE SCALE GENOMIC DNA]</scope>
    <source>
        <strain evidence="3">ERGS5:02</strain>
    </source>
</reference>
<keyword evidence="1" id="KW-1133">Transmembrane helix</keyword>
<evidence type="ECO:0000313" key="2">
    <source>
        <dbReference type="EMBL" id="AMB59719.1"/>
    </source>
</evidence>
<gene>
    <name evidence="2" type="ORF">AWU67_13570</name>
</gene>
<dbReference type="OrthoDB" id="1524823at2"/>